<keyword evidence="1" id="KW-0732">Signal</keyword>
<dbReference type="SUPFAM" id="SSF53850">
    <property type="entry name" value="Periplasmic binding protein-like II"/>
    <property type="match status" value="1"/>
</dbReference>
<proteinExistence type="predicted"/>
<feature type="chain" id="PRO_5039193199" evidence="1">
    <location>
        <begin position="19"/>
        <end position="429"/>
    </location>
</feature>
<gene>
    <name evidence="2" type="ORF">J4573_32810</name>
</gene>
<reference evidence="2" key="1">
    <citation type="submission" date="2021-03" db="EMBL/GenBank/DDBJ databases">
        <authorList>
            <person name="Kanchanasin P."/>
            <person name="Saeng-In P."/>
            <person name="Phongsopitanun W."/>
            <person name="Yuki M."/>
            <person name="Kudo T."/>
            <person name="Ohkuma M."/>
            <person name="Tanasupawat S."/>
        </authorList>
    </citation>
    <scope>NUCLEOTIDE SEQUENCE</scope>
    <source>
        <strain evidence="2">GKU 128</strain>
    </source>
</reference>
<organism evidence="2 3">
    <name type="scientific">Actinomadura barringtoniae</name>
    <dbReference type="NCBI Taxonomy" id="1427535"/>
    <lineage>
        <taxon>Bacteria</taxon>
        <taxon>Bacillati</taxon>
        <taxon>Actinomycetota</taxon>
        <taxon>Actinomycetes</taxon>
        <taxon>Streptosporangiales</taxon>
        <taxon>Thermomonosporaceae</taxon>
        <taxon>Actinomadura</taxon>
    </lineage>
</organism>
<dbReference type="InterPro" id="IPR050490">
    <property type="entry name" value="Bact_solute-bd_prot1"/>
</dbReference>
<dbReference type="PANTHER" id="PTHR43649:SF30">
    <property type="entry name" value="ABC TRANSPORTER SUBSTRATE-BINDING PROTEIN"/>
    <property type="match status" value="1"/>
</dbReference>
<dbReference type="PANTHER" id="PTHR43649">
    <property type="entry name" value="ARABINOSE-BINDING PROTEIN-RELATED"/>
    <property type="match status" value="1"/>
</dbReference>
<dbReference type="Pfam" id="PF13416">
    <property type="entry name" value="SBP_bac_8"/>
    <property type="match status" value="1"/>
</dbReference>
<evidence type="ECO:0000256" key="1">
    <source>
        <dbReference type="SAM" id="SignalP"/>
    </source>
</evidence>
<evidence type="ECO:0000313" key="2">
    <source>
        <dbReference type="EMBL" id="MBO2451908.1"/>
    </source>
</evidence>
<dbReference type="AlphaFoldDB" id="A0A939PKT4"/>
<dbReference type="Gene3D" id="3.40.190.10">
    <property type="entry name" value="Periplasmic binding protein-like II"/>
    <property type="match status" value="1"/>
</dbReference>
<protein>
    <submittedName>
        <fullName evidence="2">ABC transporter substrate-binding protein</fullName>
    </submittedName>
</protein>
<dbReference type="PROSITE" id="PS51257">
    <property type="entry name" value="PROKAR_LIPOPROTEIN"/>
    <property type="match status" value="1"/>
</dbReference>
<dbReference type="RefSeq" id="WP_208259798.1">
    <property type="nucleotide sequence ID" value="NZ_JAGEOJ010000014.1"/>
</dbReference>
<dbReference type="Proteomes" id="UP000669179">
    <property type="component" value="Unassembled WGS sequence"/>
</dbReference>
<name>A0A939PKT4_9ACTN</name>
<feature type="signal peptide" evidence="1">
    <location>
        <begin position="1"/>
        <end position="18"/>
    </location>
</feature>
<accession>A0A939PKT4</accession>
<sequence>MKKLVPILTAVLLGTATACSSSSGGGDAGGPVELTIWHGQDDMAARSIEKLIASFNKTHPGIRVKSDSGGATADTMLPKVTAAFAAGTYPDIAYMYGSWGAALARSPKVPNLKKYLGGPAVGWDDFWPNTRQTATVSGKVIGFPAVVDDLTVLYNKKMLAKAGLKPPPPDWTWDDFRSYAARLTDAKTKMYGTTWAVSGGEETTWALWPLVWQRGGAILSPDNKKAAFNAAPGVQALTLLQQMAVQDKSVYLDSSPAEKGQKLFESGRLGLFLSGPWVLPDVQAAKIDYGIARLPGTNGDHQTVSGPDNWAVFDHGTRRVKAAAEFLTWLTQPQQQLVWMMDTGSLPTRRSIVKLPGYRDFVKKYPGIGIVTDNLADAKQIRPVTSKYPRVSAFVADAMASVMLGKSDPQSALNDAARKSDALLAVPGQ</sequence>
<dbReference type="InterPro" id="IPR006059">
    <property type="entry name" value="SBP"/>
</dbReference>
<dbReference type="CDD" id="cd14748">
    <property type="entry name" value="PBP2_UgpB"/>
    <property type="match status" value="1"/>
</dbReference>
<evidence type="ECO:0000313" key="3">
    <source>
        <dbReference type="Proteomes" id="UP000669179"/>
    </source>
</evidence>
<keyword evidence="3" id="KW-1185">Reference proteome</keyword>
<comment type="caution">
    <text evidence="2">The sequence shown here is derived from an EMBL/GenBank/DDBJ whole genome shotgun (WGS) entry which is preliminary data.</text>
</comment>
<dbReference type="EMBL" id="JAGEOJ010000014">
    <property type="protein sequence ID" value="MBO2451908.1"/>
    <property type="molecule type" value="Genomic_DNA"/>
</dbReference>